<evidence type="ECO:0000256" key="1">
    <source>
        <dbReference type="SAM" id="MobiDB-lite"/>
    </source>
</evidence>
<feature type="region of interest" description="Disordered" evidence="1">
    <location>
        <begin position="371"/>
        <end position="428"/>
    </location>
</feature>
<feature type="compositionally biased region" description="Low complexity" evidence="1">
    <location>
        <begin position="269"/>
        <end position="281"/>
    </location>
</feature>
<accession>A0A0L0DKC7</accession>
<dbReference type="AlphaFoldDB" id="A0A0L0DKC7"/>
<evidence type="ECO:0000313" key="3">
    <source>
        <dbReference type="Proteomes" id="UP000054408"/>
    </source>
</evidence>
<feature type="compositionally biased region" description="Low complexity" evidence="1">
    <location>
        <begin position="221"/>
        <end position="235"/>
    </location>
</feature>
<organism evidence="2 3">
    <name type="scientific">Thecamonas trahens ATCC 50062</name>
    <dbReference type="NCBI Taxonomy" id="461836"/>
    <lineage>
        <taxon>Eukaryota</taxon>
        <taxon>Apusozoa</taxon>
        <taxon>Apusomonadida</taxon>
        <taxon>Apusomonadidae</taxon>
        <taxon>Thecamonas</taxon>
    </lineage>
</organism>
<proteinExistence type="predicted"/>
<reference evidence="2 3" key="1">
    <citation type="submission" date="2010-05" db="EMBL/GenBank/DDBJ databases">
        <title>The Genome Sequence of Thecamonas trahens ATCC 50062.</title>
        <authorList>
            <consortium name="The Broad Institute Genome Sequencing Platform"/>
            <person name="Russ C."/>
            <person name="Cuomo C."/>
            <person name="Shea T."/>
            <person name="Young S.K."/>
            <person name="Zeng Q."/>
            <person name="Koehrsen M."/>
            <person name="Haas B."/>
            <person name="Borodovsky M."/>
            <person name="Guigo R."/>
            <person name="Alvarado L."/>
            <person name="Berlin A."/>
            <person name="Bochicchio J."/>
            <person name="Borenstein D."/>
            <person name="Chapman S."/>
            <person name="Chen Z."/>
            <person name="Freedman E."/>
            <person name="Gellesch M."/>
            <person name="Goldberg J."/>
            <person name="Griggs A."/>
            <person name="Gujja S."/>
            <person name="Heilman E."/>
            <person name="Heiman D."/>
            <person name="Hepburn T."/>
            <person name="Howarth C."/>
            <person name="Jen D."/>
            <person name="Larson L."/>
            <person name="Mehta T."/>
            <person name="Park D."/>
            <person name="Pearson M."/>
            <person name="Roberts A."/>
            <person name="Saif S."/>
            <person name="Shenoy N."/>
            <person name="Sisk P."/>
            <person name="Stolte C."/>
            <person name="Sykes S."/>
            <person name="Thomson T."/>
            <person name="Walk T."/>
            <person name="White J."/>
            <person name="Yandava C."/>
            <person name="Burger G."/>
            <person name="Gray M.W."/>
            <person name="Holland P.W.H."/>
            <person name="King N."/>
            <person name="Lang F.B.F."/>
            <person name="Roger A.J."/>
            <person name="Ruiz-Trillo I."/>
            <person name="Lander E."/>
            <person name="Nusbaum C."/>
        </authorList>
    </citation>
    <scope>NUCLEOTIDE SEQUENCE [LARGE SCALE GENOMIC DNA]</scope>
    <source>
        <strain evidence="2 3">ATCC 50062</strain>
    </source>
</reference>
<dbReference type="EMBL" id="GL349474">
    <property type="protein sequence ID" value="KNC52655.1"/>
    <property type="molecule type" value="Genomic_DNA"/>
</dbReference>
<feature type="region of interest" description="Disordered" evidence="1">
    <location>
        <begin position="221"/>
        <end position="287"/>
    </location>
</feature>
<feature type="compositionally biased region" description="Basic residues" evidence="1">
    <location>
        <begin position="239"/>
        <end position="268"/>
    </location>
</feature>
<gene>
    <name evidence="2" type="ORF">AMSG_08524</name>
</gene>
<evidence type="ECO:0000313" key="2">
    <source>
        <dbReference type="EMBL" id="KNC52655.1"/>
    </source>
</evidence>
<feature type="compositionally biased region" description="Pro residues" evidence="1">
    <location>
        <begin position="400"/>
        <end position="410"/>
    </location>
</feature>
<dbReference type="Proteomes" id="UP000054408">
    <property type="component" value="Unassembled WGS sequence"/>
</dbReference>
<dbReference type="GeneID" id="25567201"/>
<name>A0A0L0DKC7_THETB</name>
<protein>
    <submittedName>
        <fullName evidence="2">Uncharacterized protein</fullName>
    </submittedName>
</protein>
<keyword evidence="3" id="KW-1185">Reference proteome</keyword>
<dbReference type="RefSeq" id="XP_013755206.1">
    <property type="nucleotide sequence ID" value="XM_013899752.1"/>
</dbReference>
<sequence>MQHTQATATLAAAPSPASAPLAQGGLMQAIRFSASAKAALAADGLLHSQGQFDLILPALDRLALLAEDAVHLCLAAVHAASADESAQGALLFALHIADEVKAARAAAGGSAGQDLGSGMGRHAAQAAYLGAMAPQISPITSKWAPQREVYAPPHAPHAAKPPRGRTESDVMIDKLAAALLRSAAEEKEKGADVSADMWDALKAASELSSVRAGKISLPLIDSSSDSCSGSGSVPDSPHRRTRKRGSRRKHRRRKHRSSRRRKAKRKSRCSQGSDDYSSSESSPRRAHTGLTRVRVIVGDRTFLIAAPELPSWSVRDLCDAATLRANRNAAHAPVVVRELVFRGAICGEDDWLADLVGVDLGAAGTPTFTMYDPADGRSPPPHAYSHPAIAPRSPYASSPPISPVRQPPPPRRMEHATPPPTPMIPGVNLDELQGLDEATIKERLAAALSGVPTDTLVNLAASLQ</sequence>